<reference evidence="4" key="1">
    <citation type="submission" date="2016-06" db="UniProtKB">
        <authorList>
            <consortium name="WormBaseParasite"/>
        </authorList>
    </citation>
    <scope>IDENTIFICATION</scope>
</reference>
<organism evidence="4">
    <name type="scientific">Soboliphyme baturini</name>
    <dbReference type="NCBI Taxonomy" id="241478"/>
    <lineage>
        <taxon>Eukaryota</taxon>
        <taxon>Metazoa</taxon>
        <taxon>Ecdysozoa</taxon>
        <taxon>Nematoda</taxon>
        <taxon>Enoplea</taxon>
        <taxon>Dorylaimia</taxon>
        <taxon>Dioctophymatida</taxon>
        <taxon>Dioctophymatoidea</taxon>
        <taxon>Soboliphymatidae</taxon>
        <taxon>Soboliphyme</taxon>
    </lineage>
</organism>
<proteinExistence type="predicted"/>
<protein>
    <submittedName>
        <fullName evidence="4">Tropomyosin</fullName>
    </submittedName>
</protein>
<keyword evidence="1" id="KW-0175">Coiled coil</keyword>
<reference evidence="2 3" key="2">
    <citation type="submission" date="2018-11" db="EMBL/GenBank/DDBJ databases">
        <authorList>
            <consortium name="Pathogen Informatics"/>
        </authorList>
    </citation>
    <scope>NUCLEOTIDE SEQUENCE [LARGE SCALE GENOMIC DNA]</scope>
</reference>
<evidence type="ECO:0000313" key="4">
    <source>
        <dbReference type="WBParaSite" id="SBAD_0000599501-mRNA-1"/>
    </source>
</evidence>
<evidence type="ECO:0000256" key="1">
    <source>
        <dbReference type="SAM" id="Coils"/>
    </source>
</evidence>
<name>A0A183IQ70_9BILA</name>
<feature type="coiled-coil region" evidence="1">
    <location>
        <begin position="24"/>
        <end position="114"/>
    </location>
</feature>
<accession>A0A183IQ70</accession>
<sequence length="187" mass="21440">MDSCLEILKDCESCGDLAKIRSLRQNEESELVQTEAMKEQQEQLVSLTNNVAKLKEEFDFATSEFESGKKANDNEYQAESSNLAKVQKEYEDAVKKENNEIEFLKQDLGDKRIKYEEADSLFEEEIAERRRELEADFEYAKKACSCYMSTVLPLTSGALLSLRHPSVFLNDIYGQLADRMACSLDFQ</sequence>
<dbReference type="WBParaSite" id="SBAD_0000599501-mRNA-1">
    <property type="protein sequence ID" value="SBAD_0000599501-mRNA-1"/>
    <property type="gene ID" value="SBAD_0000599501"/>
</dbReference>
<gene>
    <name evidence="2" type="ORF">SBAD_LOCUS5767</name>
</gene>
<evidence type="ECO:0000313" key="3">
    <source>
        <dbReference type="Proteomes" id="UP000270296"/>
    </source>
</evidence>
<dbReference type="Proteomes" id="UP000270296">
    <property type="component" value="Unassembled WGS sequence"/>
</dbReference>
<evidence type="ECO:0000313" key="2">
    <source>
        <dbReference type="EMBL" id="VDP08256.1"/>
    </source>
</evidence>
<keyword evidence="3" id="KW-1185">Reference proteome</keyword>
<dbReference type="EMBL" id="UZAM01009229">
    <property type="protein sequence ID" value="VDP08256.1"/>
    <property type="molecule type" value="Genomic_DNA"/>
</dbReference>
<dbReference type="AlphaFoldDB" id="A0A183IQ70"/>